<dbReference type="Gramene" id="scaffold_200330.1">
    <property type="protein sequence ID" value="scaffold_200330.1"/>
    <property type="gene ID" value="scaffold_200330.1"/>
</dbReference>
<keyword evidence="2" id="KW-1185">Reference proteome</keyword>
<dbReference type="EMBL" id="GL348714">
    <property type="protein sequence ID" value="EFH62736.1"/>
    <property type="molecule type" value="Genomic_DNA"/>
</dbReference>
<protein>
    <submittedName>
        <fullName evidence="1">Predicted protein</fullName>
    </submittedName>
</protein>
<proteinExistence type="predicted"/>
<sequence length="73" mass="8723">MAIFRRLYRASQSLRLNHFVQWRKKPLREADLPFREAYISDPTEDTRGWICTNGKKLRVVGGWSLHGFRWSCL</sequence>
<dbReference type="Proteomes" id="UP000008694">
    <property type="component" value="Unassembled WGS sequence"/>
</dbReference>
<organism evidence="2">
    <name type="scientific">Arabidopsis lyrata subsp. lyrata</name>
    <name type="common">Lyre-leaved rock-cress</name>
    <dbReference type="NCBI Taxonomy" id="81972"/>
    <lineage>
        <taxon>Eukaryota</taxon>
        <taxon>Viridiplantae</taxon>
        <taxon>Streptophyta</taxon>
        <taxon>Embryophyta</taxon>
        <taxon>Tracheophyta</taxon>
        <taxon>Spermatophyta</taxon>
        <taxon>Magnoliopsida</taxon>
        <taxon>eudicotyledons</taxon>
        <taxon>Gunneridae</taxon>
        <taxon>Pentapetalae</taxon>
        <taxon>rosids</taxon>
        <taxon>malvids</taxon>
        <taxon>Brassicales</taxon>
        <taxon>Brassicaceae</taxon>
        <taxon>Camelineae</taxon>
        <taxon>Arabidopsis</taxon>
    </lineage>
</organism>
<reference evidence="2" key="1">
    <citation type="journal article" date="2011" name="Nat. Genet.">
        <title>The Arabidopsis lyrata genome sequence and the basis of rapid genome size change.</title>
        <authorList>
            <person name="Hu T.T."/>
            <person name="Pattyn P."/>
            <person name="Bakker E.G."/>
            <person name="Cao J."/>
            <person name="Cheng J.-F."/>
            <person name="Clark R.M."/>
            <person name="Fahlgren N."/>
            <person name="Fawcett J.A."/>
            <person name="Grimwood J."/>
            <person name="Gundlach H."/>
            <person name="Haberer G."/>
            <person name="Hollister J.D."/>
            <person name="Ossowski S."/>
            <person name="Ottilar R.P."/>
            <person name="Salamov A.A."/>
            <person name="Schneeberger K."/>
            <person name="Spannagl M."/>
            <person name="Wang X."/>
            <person name="Yang L."/>
            <person name="Nasrallah M.E."/>
            <person name="Bergelson J."/>
            <person name="Carrington J.C."/>
            <person name="Gaut B.S."/>
            <person name="Schmutz J."/>
            <person name="Mayer K.F.X."/>
            <person name="Van de Peer Y."/>
            <person name="Grigoriev I.V."/>
            <person name="Nordborg M."/>
            <person name="Weigel D."/>
            <person name="Guo Y.-L."/>
        </authorList>
    </citation>
    <scope>NUCLEOTIDE SEQUENCE [LARGE SCALE GENOMIC DNA]</scope>
    <source>
        <strain evidence="2">cv. MN47</strain>
    </source>
</reference>
<accession>D7KUS2</accession>
<dbReference type="HOGENOM" id="CLU_2708183_0_0_1"/>
<evidence type="ECO:0000313" key="1">
    <source>
        <dbReference type="EMBL" id="EFH62736.1"/>
    </source>
</evidence>
<name>D7KUS2_ARALL</name>
<dbReference type="AlphaFoldDB" id="D7KUS2"/>
<gene>
    <name evidence="1" type="ORF">ARALYDRAFT_893256</name>
</gene>
<evidence type="ECO:0000313" key="2">
    <source>
        <dbReference type="Proteomes" id="UP000008694"/>
    </source>
</evidence>